<keyword evidence="8" id="KW-0862">Zinc</keyword>
<dbReference type="Pfam" id="PF21549">
    <property type="entry name" value="PRDM2_PR"/>
    <property type="match status" value="1"/>
</dbReference>
<dbReference type="GO" id="GO:0008757">
    <property type="term" value="F:S-adenosylmethionine-dependent methyltransferase activity"/>
    <property type="evidence" value="ECO:0007669"/>
    <property type="project" value="UniProtKB-ARBA"/>
</dbReference>
<name>A0A834HTS4_RHYFE</name>
<evidence type="ECO:0000256" key="2">
    <source>
        <dbReference type="ARBA" id="ARBA00022603"/>
    </source>
</evidence>
<evidence type="ECO:0000256" key="8">
    <source>
        <dbReference type="ARBA" id="ARBA00022833"/>
    </source>
</evidence>
<accession>A0A834HTS4</accession>
<keyword evidence="4" id="KW-0949">S-adenosyl-L-methionine</keyword>
<dbReference type="InterPro" id="IPR001214">
    <property type="entry name" value="SET_dom"/>
</dbReference>
<dbReference type="GO" id="GO:0010468">
    <property type="term" value="P:regulation of gene expression"/>
    <property type="evidence" value="ECO:0007669"/>
    <property type="project" value="TreeGrafter"/>
</dbReference>
<dbReference type="AlphaFoldDB" id="A0A834HTS4"/>
<evidence type="ECO:0000256" key="1">
    <source>
        <dbReference type="ARBA" id="ARBA00004123"/>
    </source>
</evidence>
<dbReference type="GO" id="GO:0042054">
    <property type="term" value="F:histone methyltransferase activity"/>
    <property type="evidence" value="ECO:0007669"/>
    <property type="project" value="InterPro"/>
</dbReference>
<dbReference type="PANTHER" id="PTHR16515:SF66">
    <property type="entry name" value="C2H2-TYPE DOMAIN-CONTAINING PROTEIN"/>
    <property type="match status" value="1"/>
</dbReference>
<feature type="domain" description="SET" evidence="12">
    <location>
        <begin position="120"/>
        <end position="225"/>
    </location>
</feature>
<dbReference type="InterPro" id="IPR046341">
    <property type="entry name" value="SET_dom_sf"/>
</dbReference>
<reference evidence="13" key="1">
    <citation type="submission" date="2020-08" db="EMBL/GenBank/DDBJ databases">
        <title>Genome sequencing and assembly of the red palm weevil Rhynchophorus ferrugineus.</title>
        <authorList>
            <person name="Dias G.B."/>
            <person name="Bergman C.M."/>
            <person name="Manee M."/>
        </authorList>
    </citation>
    <scope>NUCLEOTIDE SEQUENCE</scope>
    <source>
        <strain evidence="13">AA-2017</strain>
        <tissue evidence="13">Whole larva</tissue>
    </source>
</reference>
<dbReference type="Gene3D" id="2.170.270.10">
    <property type="entry name" value="SET domain"/>
    <property type="match status" value="1"/>
</dbReference>
<dbReference type="InterPro" id="IPR044417">
    <property type="entry name" value="PRDM7_9_PR-SET"/>
</dbReference>
<keyword evidence="10" id="KW-0804">Transcription</keyword>
<comment type="subcellular location">
    <subcellularLocation>
        <location evidence="1">Nucleus</location>
    </subcellularLocation>
</comment>
<dbReference type="EMBL" id="JAACXV010014436">
    <property type="protein sequence ID" value="KAF7267308.1"/>
    <property type="molecule type" value="Genomic_DNA"/>
</dbReference>
<evidence type="ECO:0000256" key="5">
    <source>
        <dbReference type="ARBA" id="ARBA00022723"/>
    </source>
</evidence>
<keyword evidence="9" id="KW-0805">Transcription regulation</keyword>
<evidence type="ECO:0000313" key="13">
    <source>
        <dbReference type="EMBL" id="KAF7267308.1"/>
    </source>
</evidence>
<sequence>MSKKAELDRAALYDLYRSYARNEKSLLLSEKFGRKSGDEDIAKDDGDGNITVRKNPKRRAKMTVTSYFEGCENEEDRLIFCDNCNKDVLDFCPTCGMLVMISDNPVPMAVPDRAKKTAPKLLDIRSSSIHGLGVFARRPLPAGIKFGPYEGEVTRVSTTNGYSWKLRNGKLIDAADETKSNWLRYVNCAPHMSMQNVVAFQYRGGLYYRTTRLIKTDEELLVYYGDSFARELGIEPKRYFDPTLETVLQDFYCCRYCKIGLSTIKFRDNHELKCRFKKPSVNLEKWYGCKHCPCYLLSESERDLHQKRCERKR</sequence>
<keyword evidence="11" id="KW-0539">Nucleus</keyword>
<evidence type="ECO:0000256" key="9">
    <source>
        <dbReference type="ARBA" id="ARBA00023015"/>
    </source>
</evidence>
<protein>
    <recommendedName>
        <fullName evidence="12">SET domain-containing protein</fullName>
    </recommendedName>
</protein>
<keyword evidence="14" id="KW-1185">Reference proteome</keyword>
<evidence type="ECO:0000313" key="14">
    <source>
        <dbReference type="Proteomes" id="UP000625711"/>
    </source>
</evidence>
<keyword evidence="5" id="KW-0479">Metal-binding</keyword>
<evidence type="ECO:0000256" key="3">
    <source>
        <dbReference type="ARBA" id="ARBA00022679"/>
    </source>
</evidence>
<evidence type="ECO:0000256" key="10">
    <source>
        <dbReference type="ARBA" id="ARBA00023163"/>
    </source>
</evidence>
<keyword evidence="6" id="KW-0677">Repeat</keyword>
<dbReference type="SUPFAM" id="SSF82199">
    <property type="entry name" value="SET domain"/>
    <property type="match status" value="1"/>
</dbReference>
<evidence type="ECO:0000256" key="7">
    <source>
        <dbReference type="ARBA" id="ARBA00022771"/>
    </source>
</evidence>
<keyword evidence="7" id="KW-0863">Zinc-finger</keyword>
<dbReference type="SMART" id="SM00317">
    <property type="entry name" value="SET"/>
    <property type="match status" value="1"/>
</dbReference>
<evidence type="ECO:0000256" key="6">
    <source>
        <dbReference type="ARBA" id="ARBA00022737"/>
    </source>
</evidence>
<evidence type="ECO:0000256" key="11">
    <source>
        <dbReference type="ARBA" id="ARBA00023242"/>
    </source>
</evidence>
<proteinExistence type="predicted"/>
<dbReference type="GO" id="GO:0008270">
    <property type="term" value="F:zinc ion binding"/>
    <property type="evidence" value="ECO:0007669"/>
    <property type="project" value="UniProtKB-KW"/>
</dbReference>
<dbReference type="Proteomes" id="UP000625711">
    <property type="component" value="Unassembled WGS sequence"/>
</dbReference>
<dbReference type="GO" id="GO:0032259">
    <property type="term" value="P:methylation"/>
    <property type="evidence" value="ECO:0007669"/>
    <property type="project" value="UniProtKB-KW"/>
</dbReference>
<keyword evidence="3" id="KW-0808">Transferase</keyword>
<dbReference type="PROSITE" id="PS50280">
    <property type="entry name" value="SET"/>
    <property type="match status" value="1"/>
</dbReference>
<keyword evidence="2" id="KW-0489">Methyltransferase</keyword>
<dbReference type="InterPro" id="IPR050331">
    <property type="entry name" value="Zinc_finger"/>
</dbReference>
<evidence type="ECO:0000256" key="4">
    <source>
        <dbReference type="ARBA" id="ARBA00022691"/>
    </source>
</evidence>
<evidence type="ECO:0000259" key="12">
    <source>
        <dbReference type="PROSITE" id="PS50280"/>
    </source>
</evidence>
<comment type="caution">
    <text evidence="13">The sequence shown here is derived from an EMBL/GenBank/DDBJ whole genome shotgun (WGS) entry which is preliminary data.</text>
</comment>
<gene>
    <name evidence="13" type="ORF">GWI33_019458</name>
</gene>
<dbReference type="CDD" id="cd19193">
    <property type="entry name" value="PR-SET_PRDM7_9"/>
    <property type="match status" value="1"/>
</dbReference>
<organism evidence="13 14">
    <name type="scientific">Rhynchophorus ferrugineus</name>
    <name type="common">Red palm weevil</name>
    <name type="synonym">Curculio ferrugineus</name>
    <dbReference type="NCBI Taxonomy" id="354439"/>
    <lineage>
        <taxon>Eukaryota</taxon>
        <taxon>Metazoa</taxon>
        <taxon>Ecdysozoa</taxon>
        <taxon>Arthropoda</taxon>
        <taxon>Hexapoda</taxon>
        <taxon>Insecta</taxon>
        <taxon>Pterygota</taxon>
        <taxon>Neoptera</taxon>
        <taxon>Endopterygota</taxon>
        <taxon>Coleoptera</taxon>
        <taxon>Polyphaga</taxon>
        <taxon>Cucujiformia</taxon>
        <taxon>Curculionidae</taxon>
        <taxon>Dryophthorinae</taxon>
        <taxon>Rhynchophorus</taxon>
    </lineage>
</organism>
<dbReference type="OrthoDB" id="8187426at2759"/>
<dbReference type="PANTHER" id="PTHR16515">
    <property type="entry name" value="PR DOMAIN ZINC FINGER PROTEIN"/>
    <property type="match status" value="1"/>
</dbReference>
<dbReference type="GO" id="GO:0008170">
    <property type="term" value="F:N-methyltransferase activity"/>
    <property type="evidence" value="ECO:0007669"/>
    <property type="project" value="UniProtKB-ARBA"/>
</dbReference>
<dbReference type="GO" id="GO:0005634">
    <property type="term" value="C:nucleus"/>
    <property type="evidence" value="ECO:0007669"/>
    <property type="project" value="UniProtKB-SubCell"/>
</dbReference>